<protein>
    <submittedName>
        <fullName evidence="1">Uncharacterized protein</fullName>
    </submittedName>
</protein>
<proteinExistence type="predicted"/>
<keyword evidence="2" id="KW-1185">Reference proteome</keyword>
<sequence>MCHCTHLAFAFAKAHGLDVDSPTQLYGWFANRLQEYISAKPRTMPPPSSLPSGSVATVHFVRRSCTPPMRPFPSLLPSSLSLSTSTPPRSSTLASAIQVLQSSHPQIAFGSAISAPSDHPPALSLSPLQPLLCIVSPSSCRDLNHTPRHHTRLNTSRLSSFGPLLTSRFPFICLSFVLFLSLSLSSHLYLLPC</sequence>
<reference evidence="1" key="1">
    <citation type="submission" date="2021-03" db="EMBL/GenBank/DDBJ databases">
        <title>Evolutionary priming and transition to the ectomycorrhizal habit in an iconic lineage of mushroom-forming fungi: is preadaptation a requirement?</title>
        <authorList>
            <consortium name="DOE Joint Genome Institute"/>
            <person name="Looney B.P."/>
            <person name="Miyauchi S."/>
            <person name="Morin E."/>
            <person name="Drula E."/>
            <person name="Courty P.E."/>
            <person name="Chicoki N."/>
            <person name="Fauchery L."/>
            <person name="Kohler A."/>
            <person name="Kuo A."/>
            <person name="LaButti K."/>
            <person name="Pangilinan J."/>
            <person name="Lipzen A."/>
            <person name="Riley R."/>
            <person name="Andreopoulos W."/>
            <person name="He G."/>
            <person name="Johnson J."/>
            <person name="Barry K.W."/>
            <person name="Grigoriev I.V."/>
            <person name="Nagy L."/>
            <person name="Hibbett D."/>
            <person name="Henrissat B."/>
            <person name="Matheny P.B."/>
            <person name="Labbe J."/>
            <person name="Martin A.F."/>
        </authorList>
    </citation>
    <scope>NUCLEOTIDE SEQUENCE</scope>
    <source>
        <strain evidence="1">BPL698</strain>
    </source>
</reference>
<comment type="caution">
    <text evidence="1">The sequence shown here is derived from an EMBL/GenBank/DDBJ whole genome shotgun (WGS) entry which is preliminary data.</text>
</comment>
<gene>
    <name evidence="1" type="ORF">F5148DRAFT_1272410</name>
</gene>
<evidence type="ECO:0000313" key="2">
    <source>
        <dbReference type="Proteomes" id="UP001207468"/>
    </source>
</evidence>
<accession>A0ACC0TS75</accession>
<organism evidence="1 2">
    <name type="scientific">Russula earlei</name>
    <dbReference type="NCBI Taxonomy" id="71964"/>
    <lineage>
        <taxon>Eukaryota</taxon>
        <taxon>Fungi</taxon>
        <taxon>Dikarya</taxon>
        <taxon>Basidiomycota</taxon>
        <taxon>Agaricomycotina</taxon>
        <taxon>Agaricomycetes</taxon>
        <taxon>Russulales</taxon>
        <taxon>Russulaceae</taxon>
        <taxon>Russula</taxon>
    </lineage>
</organism>
<dbReference type="Proteomes" id="UP001207468">
    <property type="component" value="Unassembled WGS sequence"/>
</dbReference>
<dbReference type="EMBL" id="JAGFNK010001648">
    <property type="protein sequence ID" value="KAI9429897.1"/>
    <property type="molecule type" value="Genomic_DNA"/>
</dbReference>
<evidence type="ECO:0000313" key="1">
    <source>
        <dbReference type="EMBL" id="KAI9429897.1"/>
    </source>
</evidence>
<name>A0ACC0TS75_9AGAM</name>